<evidence type="ECO:0000313" key="2">
    <source>
        <dbReference type="Proteomes" id="UP000756132"/>
    </source>
</evidence>
<dbReference type="Gene3D" id="3.30.450.20">
    <property type="entry name" value="PAS domain"/>
    <property type="match status" value="1"/>
</dbReference>
<dbReference type="KEGG" id="ffu:CLAFUR5_08392"/>
<protein>
    <submittedName>
        <fullName evidence="1">Uncharacterized protein</fullName>
    </submittedName>
</protein>
<dbReference type="EMBL" id="CP090165">
    <property type="protein sequence ID" value="UJO14741.1"/>
    <property type="molecule type" value="Genomic_DNA"/>
</dbReference>
<dbReference type="GeneID" id="71988270"/>
<accession>A0A9Q8LC98</accession>
<sequence>PDAILPAWLHAPTVNTHISTPSGRVLYTYLIDATFHFELRRMWSDGHGGEMRAWVVANAYPELDEHGNITTVAGTLTDITHLQWAERLQRQRTDEAVEARRQQENFIDMTCHEIRDVQKALLFRHANVAVSIKQRLSSHENPLSAVVHCADLVRSSLAGLSDTVEGFATESPDERSRLAKLCGSAQEANGIVFPCCAHQKRIVDDILTMSKLDSKLVTIAQRQYELTVC</sequence>
<dbReference type="AlphaFoldDB" id="A0A9Q8LC98"/>
<reference evidence="1" key="2">
    <citation type="journal article" date="2022" name="Microb. Genom.">
        <title>A chromosome-scale genome assembly of the tomato pathogen Cladosporium fulvum reveals a compartmentalized genome architecture and the presence of a dispensable chromosome.</title>
        <authorList>
            <person name="Zaccaron A.Z."/>
            <person name="Chen L.H."/>
            <person name="Samaras A."/>
            <person name="Stergiopoulos I."/>
        </authorList>
    </citation>
    <scope>NUCLEOTIDE SEQUENCE</scope>
    <source>
        <strain evidence="1">Race5_Kim</strain>
    </source>
</reference>
<keyword evidence="2" id="KW-1185">Reference proteome</keyword>
<dbReference type="Gene3D" id="1.10.287.130">
    <property type="match status" value="1"/>
</dbReference>
<evidence type="ECO:0000313" key="1">
    <source>
        <dbReference type="EMBL" id="UJO14741.1"/>
    </source>
</evidence>
<gene>
    <name evidence="1" type="ORF">CLAFUR5_08392</name>
</gene>
<dbReference type="RefSeq" id="XP_047759107.1">
    <property type="nucleotide sequence ID" value="XM_047907540.1"/>
</dbReference>
<feature type="non-terminal residue" evidence="1">
    <location>
        <position position="229"/>
    </location>
</feature>
<organism evidence="1 2">
    <name type="scientific">Passalora fulva</name>
    <name type="common">Tomato leaf mold</name>
    <name type="synonym">Cladosporium fulvum</name>
    <dbReference type="NCBI Taxonomy" id="5499"/>
    <lineage>
        <taxon>Eukaryota</taxon>
        <taxon>Fungi</taxon>
        <taxon>Dikarya</taxon>
        <taxon>Ascomycota</taxon>
        <taxon>Pezizomycotina</taxon>
        <taxon>Dothideomycetes</taxon>
        <taxon>Dothideomycetidae</taxon>
        <taxon>Mycosphaerellales</taxon>
        <taxon>Mycosphaerellaceae</taxon>
        <taxon>Fulvia</taxon>
    </lineage>
</organism>
<proteinExistence type="predicted"/>
<dbReference type="OrthoDB" id="303614at2759"/>
<dbReference type="Proteomes" id="UP000756132">
    <property type="component" value="Chromosome 3"/>
</dbReference>
<reference evidence="1" key="1">
    <citation type="submission" date="2021-12" db="EMBL/GenBank/DDBJ databases">
        <authorList>
            <person name="Zaccaron A."/>
            <person name="Stergiopoulos I."/>
        </authorList>
    </citation>
    <scope>NUCLEOTIDE SEQUENCE</scope>
    <source>
        <strain evidence="1">Race5_Kim</strain>
    </source>
</reference>
<feature type="non-terminal residue" evidence="1">
    <location>
        <position position="1"/>
    </location>
</feature>
<name>A0A9Q8LC98_PASFU</name>